<keyword evidence="2" id="KW-1185">Reference proteome</keyword>
<dbReference type="Proteomes" id="UP000735302">
    <property type="component" value="Unassembled WGS sequence"/>
</dbReference>
<reference evidence="1 2" key="1">
    <citation type="journal article" date="2021" name="Elife">
        <title>Chloroplast acquisition without the gene transfer in kleptoplastic sea slugs, Plakobranchus ocellatus.</title>
        <authorList>
            <person name="Maeda T."/>
            <person name="Takahashi S."/>
            <person name="Yoshida T."/>
            <person name="Shimamura S."/>
            <person name="Takaki Y."/>
            <person name="Nagai Y."/>
            <person name="Toyoda A."/>
            <person name="Suzuki Y."/>
            <person name="Arimoto A."/>
            <person name="Ishii H."/>
            <person name="Satoh N."/>
            <person name="Nishiyama T."/>
            <person name="Hasebe M."/>
            <person name="Maruyama T."/>
            <person name="Minagawa J."/>
            <person name="Obokata J."/>
            <person name="Shigenobu S."/>
        </authorList>
    </citation>
    <scope>NUCLEOTIDE SEQUENCE [LARGE SCALE GENOMIC DNA]</scope>
</reference>
<sequence length="112" mass="12311">MVTLAFTLKRTPCRATVGHNATSGGCAGWTLGRLLLLMKMKARAHMLFSVNADLGTAFNHSTMLEEGKLLQIMIIMADCVISYETSRLFKCSPAGRLKDSRRFTGKFVILGL</sequence>
<gene>
    <name evidence="1" type="ORF">PoB_004479000</name>
</gene>
<accession>A0AAV4BGR7</accession>
<proteinExistence type="predicted"/>
<dbReference type="AlphaFoldDB" id="A0AAV4BGR7"/>
<organism evidence="1 2">
    <name type="scientific">Plakobranchus ocellatus</name>
    <dbReference type="NCBI Taxonomy" id="259542"/>
    <lineage>
        <taxon>Eukaryota</taxon>
        <taxon>Metazoa</taxon>
        <taxon>Spiralia</taxon>
        <taxon>Lophotrochozoa</taxon>
        <taxon>Mollusca</taxon>
        <taxon>Gastropoda</taxon>
        <taxon>Heterobranchia</taxon>
        <taxon>Euthyneura</taxon>
        <taxon>Panpulmonata</taxon>
        <taxon>Sacoglossa</taxon>
        <taxon>Placobranchoidea</taxon>
        <taxon>Plakobranchidae</taxon>
        <taxon>Plakobranchus</taxon>
    </lineage>
</organism>
<evidence type="ECO:0000313" key="2">
    <source>
        <dbReference type="Proteomes" id="UP000735302"/>
    </source>
</evidence>
<name>A0AAV4BGR7_9GAST</name>
<comment type="caution">
    <text evidence="1">The sequence shown here is derived from an EMBL/GenBank/DDBJ whole genome shotgun (WGS) entry which is preliminary data.</text>
</comment>
<protein>
    <submittedName>
        <fullName evidence="1">Uncharacterized protein</fullName>
    </submittedName>
</protein>
<evidence type="ECO:0000313" key="1">
    <source>
        <dbReference type="EMBL" id="GFO18285.1"/>
    </source>
</evidence>
<dbReference type="EMBL" id="BLXT01004946">
    <property type="protein sequence ID" value="GFO18285.1"/>
    <property type="molecule type" value="Genomic_DNA"/>
</dbReference>